<feature type="compositionally biased region" description="Polar residues" evidence="1">
    <location>
        <begin position="131"/>
        <end position="144"/>
    </location>
</feature>
<name>A0A165BND4_9APHY</name>
<keyword evidence="2" id="KW-0732">Signal</keyword>
<reference evidence="3 4" key="1">
    <citation type="journal article" date="2016" name="Mol. Biol. Evol.">
        <title>Comparative Genomics of Early-Diverging Mushroom-Forming Fungi Provides Insights into the Origins of Lignocellulose Decay Capabilities.</title>
        <authorList>
            <person name="Nagy L.G."/>
            <person name="Riley R."/>
            <person name="Tritt A."/>
            <person name="Adam C."/>
            <person name="Daum C."/>
            <person name="Floudas D."/>
            <person name="Sun H."/>
            <person name="Yadav J.S."/>
            <person name="Pangilinan J."/>
            <person name="Larsson K.H."/>
            <person name="Matsuura K."/>
            <person name="Barry K."/>
            <person name="Labutti K."/>
            <person name="Kuo R."/>
            <person name="Ohm R.A."/>
            <person name="Bhattacharya S.S."/>
            <person name="Shirouzu T."/>
            <person name="Yoshinaga Y."/>
            <person name="Martin F.M."/>
            <person name="Grigoriev I.V."/>
            <person name="Hibbett D.S."/>
        </authorList>
    </citation>
    <scope>NUCLEOTIDE SEQUENCE [LARGE SCALE GENOMIC DNA]</scope>
    <source>
        <strain evidence="3 4">93-53</strain>
    </source>
</reference>
<dbReference type="InParanoid" id="A0A165BND4"/>
<feature type="region of interest" description="Disordered" evidence="1">
    <location>
        <begin position="130"/>
        <end position="179"/>
    </location>
</feature>
<evidence type="ECO:0000256" key="1">
    <source>
        <dbReference type="SAM" id="MobiDB-lite"/>
    </source>
</evidence>
<accession>A0A165BND4</accession>
<gene>
    <name evidence="3" type="ORF">LAESUDRAFT_763855</name>
</gene>
<proteinExistence type="predicted"/>
<evidence type="ECO:0000313" key="4">
    <source>
        <dbReference type="Proteomes" id="UP000076871"/>
    </source>
</evidence>
<protein>
    <submittedName>
        <fullName evidence="3">Uncharacterized protein</fullName>
    </submittedName>
</protein>
<dbReference type="GeneID" id="63830366"/>
<sequence>MSISWVFLILFGEAGISSLGRLDVLVEEEILCSGIESREEEVLYPGFELRDVDAITEGLWVSVAASVRTSHWRPLYHLPLAAVAQVVCTLLVGHKAVSPGKAFVSRFKAPSSFLDKAKAWRPRALGDIQAGSANDQDASNNPQAADSDIDDSTTQAGQSTVIATTHHPSMQAASRDPRE</sequence>
<feature type="signal peptide" evidence="2">
    <location>
        <begin position="1"/>
        <end position="18"/>
    </location>
</feature>
<dbReference type="EMBL" id="KV427666">
    <property type="protein sequence ID" value="KZT01359.1"/>
    <property type="molecule type" value="Genomic_DNA"/>
</dbReference>
<dbReference type="RefSeq" id="XP_040759099.1">
    <property type="nucleotide sequence ID" value="XM_040913338.1"/>
</dbReference>
<feature type="chain" id="PRO_5007855702" evidence="2">
    <location>
        <begin position="19"/>
        <end position="179"/>
    </location>
</feature>
<organism evidence="3 4">
    <name type="scientific">Laetiporus sulphureus 93-53</name>
    <dbReference type="NCBI Taxonomy" id="1314785"/>
    <lineage>
        <taxon>Eukaryota</taxon>
        <taxon>Fungi</taxon>
        <taxon>Dikarya</taxon>
        <taxon>Basidiomycota</taxon>
        <taxon>Agaricomycotina</taxon>
        <taxon>Agaricomycetes</taxon>
        <taxon>Polyporales</taxon>
        <taxon>Laetiporus</taxon>
    </lineage>
</organism>
<evidence type="ECO:0000256" key="2">
    <source>
        <dbReference type="SAM" id="SignalP"/>
    </source>
</evidence>
<feature type="compositionally biased region" description="Polar residues" evidence="1">
    <location>
        <begin position="152"/>
        <end position="172"/>
    </location>
</feature>
<dbReference type="Proteomes" id="UP000076871">
    <property type="component" value="Unassembled WGS sequence"/>
</dbReference>
<evidence type="ECO:0000313" key="3">
    <source>
        <dbReference type="EMBL" id="KZT01359.1"/>
    </source>
</evidence>
<keyword evidence="4" id="KW-1185">Reference proteome</keyword>
<dbReference type="AlphaFoldDB" id="A0A165BND4"/>